<gene>
    <name evidence="1" type="ORF">MYMAC_005920</name>
</gene>
<dbReference type="EMBL" id="CP022203">
    <property type="protein sequence ID" value="ATB50265.1"/>
    <property type="molecule type" value="Genomic_DNA"/>
</dbReference>
<organism evidence="1 2">
    <name type="scientific">Corallococcus macrosporus DSM 14697</name>
    <dbReference type="NCBI Taxonomy" id="1189310"/>
    <lineage>
        <taxon>Bacteria</taxon>
        <taxon>Pseudomonadati</taxon>
        <taxon>Myxococcota</taxon>
        <taxon>Myxococcia</taxon>
        <taxon>Myxococcales</taxon>
        <taxon>Cystobacterineae</taxon>
        <taxon>Myxococcaceae</taxon>
        <taxon>Corallococcus</taxon>
    </lineage>
</organism>
<name>A0A250K2I2_9BACT</name>
<dbReference type="AlphaFoldDB" id="A0A250K2I2"/>
<evidence type="ECO:0000313" key="2">
    <source>
        <dbReference type="Proteomes" id="UP000217343"/>
    </source>
</evidence>
<proteinExistence type="predicted"/>
<protein>
    <submittedName>
        <fullName evidence="1">Uncharacterized protein</fullName>
    </submittedName>
</protein>
<dbReference type="Proteomes" id="UP000217343">
    <property type="component" value="Chromosome"/>
</dbReference>
<evidence type="ECO:0000313" key="1">
    <source>
        <dbReference type="EMBL" id="ATB50265.1"/>
    </source>
</evidence>
<reference evidence="1 2" key="1">
    <citation type="submission" date="2017-06" db="EMBL/GenBank/DDBJ databases">
        <title>Sequencing and comparative analysis of myxobacterial genomes.</title>
        <authorList>
            <person name="Rupp O."/>
            <person name="Goesmann A."/>
            <person name="Sogaard-Andersen L."/>
        </authorList>
    </citation>
    <scope>NUCLEOTIDE SEQUENCE [LARGE SCALE GENOMIC DNA]</scope>
    <source>
        <strain evidence="1 2">DSM 14697</strain>
    </source>
</reference>
<sequence>MGTPEPMQGSSTPREVLLMQQSKLLGLLFVIPMLMLSTSAHAFNINGTYTSENGEFVLTVTQSSDWNGTFSGTYFTQFTPVGPLSIPVSGTFHFVNNPNGELTPLALTFSAVMRPDAGWPYALVDAWSGILMKPGYISATGVRTFLPAGGTGVMSSLGTHTLN</sequence>
<keyword evidence="2" id="KW-1185">Reference proteome</keyword>
<dbReference type="KEGG" id="mmas:MYMAC_005920"/>
<accession>A0A250K2I2</accession>